<keyword evidence="3" id="KW-1185">Reference proteome</keyword>
<dbReference type="Proteomes" id="UP000184390">
    <property type="component" value="Unassembled WGS sequence"/>
</dbReference>
<proteinExistence type="predicted"/>
<gene>
    <name evidence="2" type="ORF">SAMN05216246_1203</name>
</gene>
<evidence type="ECO:0000256" key="1">
    <source>
        <dbReference type="SAM" id="MobiDB-lite"/>
    </source>
</evidence>
<accession>A0ABY1IKE1</accession>
<organism evidence="2 3">
    <name type="scientific">Actinomyces denticolens</name>
    <dbReference type="NCBI Taxonomy" id="52767"/>
    <lineage>
        <taxon>Bacteria</taxon>
        <taxon>Bacillati</taxon>
        <taxon>Actinomycetota</taxon>
        <taxon>Actinomycetes</taxon>
        <taxon>Actinomycetales</taxon>
        <taxon>Actinomycetaceae</taxon>
        <taxon>Actinomyces</taxon>
    </lineage>
</organism>
<dbReference type="EMBL" id="FQYL01000020">
    <property type="protein sequence ID" value="SHJ29836.1"/>
    <property type="molecule type" value="Genomic_DNA"/>
</dbReference>
<protein>
    <submittedName>
        <fullName evidence="2">Uncharacterized protein</fullName>
    </submittedName>
</protein>
<evidence type="ECO:0000313" key="3">
    <source>
        <dbReference type="Proteomes" id="UP000184390"/>
    </source>
</evidence>
<comment type="caution">
    <text evidence="2">The sequence shown here is derived from an EMBL/GenBank/DDBJ whole genome shotgun (WGS) entry which is preliminary data.</text>
</comment>
<dbReference type="Pfam" id="PF04221">
    <property type="entry name" value="RelB"/>
    <property type="match status" value="1"/>
</dbReference>
<feature type="compositionally biased region" description="Basic and acidic residues" evidence="1">
    <location>
        <begin position="9"/>
        <end position="23"/>
    </location>
</feature>
<name>A0ABY1IKE1_9ACTO</name>
<evidence type="ECO:0000313" key="2">
    <source>
        <dbReference type="EMBL" id="SHJ29836.1"/>
    </source>
</evidence>
<sequence>MGGSSVAARADEGTKRRASRSAEDFGFDPSPVARTFKCRMIRGNVIPLRLGHPVPDEDSREALAEWEWH</sequence>
<feature type="region of interest" description="Disordered" evidence="1">
    <location>
        <begin position="50"/>
        <end position="69"/>
    </location>
</feature>
<dbReference type="InterPro" id="IPR007337">
    <property type="entry name" value="RelB/DinJ"/>
</dbReference>
<dbReference type="RefSeq" id="WP_073454565.1">
    <property type="nucleotide sequence ID" value="NZ_BDIO01000006.1"/>
</dbReference>
<feature type="compositionally biased region" description="Basic and acidic residues" evidence="1">
    <location>
        <begin position="54"/>
        <end position="69"/>
    </location>
</feature>
<reference evidence="2 3" key="1">
    <citation type="submission" date="2016-11" db="EMBL/GenBank/DDBJ databases">
        <authorList>
            <person name="Varghese N."/>
            <person name="Submissions S."/>
        </authorList>
    </citation>
    <scope>NUCLEOTIDE SEQUENCE [LARGE SCALE GENOMIC DNA]</scope>
    <source>
        <strain evidence="2 3">PA</strain>
    </source>
</reference>
<feature type="region of interest" description="Disordered" evidence="1">
    <location>
        <begin position="1"/>
        <end position="30"/>
    </location>
</feature>